<dbReference type="RefSeq" id="WP_007465477.1">
    <property type="nucleotide sequence ID" value="NZ_AMZO01000016.1"/>
</dbReference>
<organism evidence="2 3">
    <name type="scientific">Photobacterium marinum</name>
    <dbReference type="NCBI Taxonomy" id="1056511"/>
    <lineage>
        <taxon>Bacteria</taxon>
        <taxon>Pseudomonadati</taxon>
        <taxon>Pseudomonadota</taxon>
        <taxon>Gammaproteobacteria</taxon>
        <taxon>Vibrionales</taxon>
        <taxon>Vibrionaceae</taxon>
        <taxon>Photobacterium</taxon>
    </lineage>
</organism>
<feature type="region of interest" description="Disordered" evidence="1">
    <location>
        <begin position="334"/>
        <end position="355"/>
    </location>
</feature>
<feature type="compositionally biased region" description="Basic and acidic residues" evidence="1">
    <location>
        <begin position="341"/>
        <end position="355"/>
    </location>
</feature>
<name>L8JBG2_9GAMM</name>
<dbReference type="PATRIC" id="fig|1056511.3.peg.2175"/>
<evidence type="ECO:0000256" key="1">
    <source>
        <dbReference type="SAM" id="MobiDB-lite"/>
    </source>
</evidence>
<keyword evidence="3" id="KW-1185">Reference proteome</keyword>
<sequence length="469" mass="53927">MNFSSLNTHLFRPIAGDNGPHMLALLVELDAFLDPAQLIDEPTPSQVRVFIRDYIANHNLRIEIESGESNESKSAPEQYTYSRLRDTGWLREERESGYRYVVWMSQDGRRLLNFLQSMSAEHPSLGIVCLSVRSNLAEVVKDPTSGSLIRKAADDMESFLNRMRALVGNIREIHHQLNHGSSQVHGRFEFYFNEYLGELFLPNIEKLALKGNPKLHGNKILKLANKIRFDSDLLEECVKAYKRSDIANSSKDLVENDLDRLSKAFEGIEPLFAKTQDYARRITRRIHEQIKYTVHTPSNIGQQIQFLLEKIGQDDSVDKLPSLSIGEELISGSRLAKPKTKPIEPSESSRRQQKPLWEKRAYNQLKQEHIDFQKCNLERVDKYLEDSLRGRTQVTTDELTIKSPDEMMAALHLRLLAQGISKTHVLHPLQEKYQVSFDDEEAWTTLEAMAGRRLVIRRIKDIEDASYGK</sequence>
<reference evidence="2 3" key="1">
    <citation type="submission" date="2012-12" db="EMBL/GenBank/DDBJ databases">
        <title>Genome Assembly of Photobacterium sp. AK15.</title>
        <authorList>
            <person name="Khatri I."/>
            <person name="Vaidya B."/>
            <person name="Srinivas T.N.R."/>
            <person name="Subramanian S."/>
            <person name="Pinnaka A."/>
        </authorList>
    </citation>
    <scope>NUCLEOTIDE SEQUENCE [LARGE SCALE GENOMIC DNA]</scope>
    <source>
        <strain evidence="2 3">AK15</strain>
    </source>
</reference>
<dbReference type="Pfam" id="PF18982">
    <property type="entry name" value="JetA"/>
    <property type="match status" value="1"/>
</dbReference>
<comment type="caution">
    <text evidence="2">The sequence shown here is derived from an EMBL/GenBank/DDBJ whole genome shotgun (WGS) entry which is preliminary data.</text>
</comment>
<dbReference type="OrthoDB" id="8038184at2"/>
<dbReference type="Proteomes" id="UP000011134">
    <property type="component" value="Unassembled WGS sequence"/>
</dbReference>
<protein>
    <submittedName>
        <fullName evidence="2">Uncharacterized protein</fullName>
    </submittedName>
</protein>
<proteinExistence type="predicted"/>
<gene>
    <name evidence="2" type="ORF">C942_00686</name>
</gene>
<evidence type="ECO:0000313" key="3">
    <source>
        <dbReference type="Proteomes" id="UP000011134"/>
    </source>
</evidence>
<accession>L8JBG2</accession>
<evidence type="ECO:0000313" key="2">
    <source>
        <dbReference type="EMBL" id="ELR65603.1"/>
    </source>
</evidence>
<dbReference type="AlphaFoldDB" id="L8JBG2"/>
<dbReference type="InterPro" id="IPR043773">
    <property type="entry name" value="JetA"/>
</dbReference>
<dbReference type="EMBL" id="AMZO01000016">
    <property type="protein sequence ID" value="ELR65603.1"/>
    <property type="molecule type" value="Genomic_DNA"/>
</dbReference>